<accession>G3A8B9</accession>
<proteinExistence type="predicted"/>
<dbReference type="AlphaFoldDB" id="G3A8B9"/>
<name>G3A8B9_9RALS</name>
<protein>
    <submittedName>
        <fullName evidence="1">Uncharacterized protein</fullName>
    </submittedName>
</protein>
<reference evidence="1" key="1">
    <citation type="journal article" date="2011" name="PLoS ONE">
        <title>Ralstonia syzygii, the Blood Disease Bacterium and some Asian R. solanacearum strains form a single genomic species despite divergent lifestyles.</title>
        <authorList>
            <person name="Remenant B."/>
            <person name="de Cambiaire J.C."/>
            <person name="Cellier G."/>
            <person name="Jacobs J.M."/>
            <person name="Mangenot S."/>
            <person name="Barbe V."/>
            <person name="Lajus A."/>
            <person name="Vallenet D."/>
            <person name="Medigue C."/>
            <person name="Fegan M."/>
            <person name="Allen C."/>
            <person name="Prior P."/>
        </authorList>
    </citation>
    <scope>NUCLEOTIDE SEQUENCE</scope>
    <source>
        <strain evidence="1">R24</strain>
    </source>
</reference>
<organism evidence="1">
    <name type="scientific">Ralstonia syzygii R24</name>
    <dbReference type="NCBI Taxonomy" id="907261"/>
    <lineage>
        <taxon>Bacteria</taxon>
        <taxon>Pseudomonadati</taxon>
        <taxon>Pseudomonadota</taxon>
        <taxon>Betaproteobacteria</taxon>
        <taxon>Burkholderiales</taxon>
        <taxon>Burkholderiaceae</taxon>
        <taxon>Ralstonia</taxon>
        <taxon>Ralstonia solanacearum species complex</taxon>
    </lineage>
</organism>
<evidence type="ECO:0000313" key="1">
    <source>
        <dbReference type="EMBL" id="CCA87493.1"/>
    </source>
</evidence>
<gene>
    <name evidence="1" type="ORF">RALSY_mp10004</name>
</gene>
<reference evidence="1" key="2">
    <citation type="submission" date="2011-04" db="EMBL/GenBank/DDBJ databases">
        <authorList>
            <person name="Genoscope - CEA"/>
        </authorList>
    </citation>
    <scope>NUCLEOTIDE SEQUENCE</scope>
    <source>
        <strain evidence="1">R24</strain>
    </source>
</reference>
<dbReference type="EMBL" id="FR854090">
    <property type="protein sequence ID" value="CCA87493.1"/>
    <property type="molecule type" value="Genomic_DNA"/>
</dbReference>
<sequence>MTQIFPELKPINSVSDVWNREDDRCSLSTSLEIIRQLFQIHSKPNRIVRKILNHAECPFLTHQIGPPKSKRGLYRHMNFFTSEEHLASFCLKFPVSKHIPPSMVKGCKSISFRNCTRLFKSDLRLLFIDRNQGLPSFTGTVGFKVTI</sequence>